<dbReference type="Pfam" id="PF04307">
    <property type="entry name" value="YdjM"/>
    <property type="match status" value="1"/>
</dbReference>
<dbReference type="AlphaFoldDB" id="A0A3N6M4T6"/>
<organism evidence="2 3">
    <name type="scientific">Natrarchaeobius chitinivorans</name>
    <dbReference type="NCBI Taxonomy" id="1679083"/>
    <lineage>
        <taxon>Archaea</taxon>
        <taxon>Methanobacteriati</taxon>
        <taxon>Methanobacteriota</taxon>
        <taxon>Stenosarchaea group</taxon>
        <taxon>Halobacteria</taxon>
        <taxon>Halobacteriales</taxon>
        <taxon>Natrialbaceae</taxon>
        <taxon>Natrarchaeobius</taxon>
    </lineage>
</organism>
<gene>
    <name evidence="2" type="ORF">EA473_02865</name>
</gene>
<dbReference type="OrthoDB" id="206308at2157"/>
<dbReference type="Proteomes" id="UP000282323">
    <property type="component" value="Unassembled WGS sequence"/>
</dbReference>
<proteinExistence type="predicted"/>
<reference evidence="2 3" key="1">
    <citation type="submission" date="2018-10" db="EMBL/GenBank/DDBJ databases">
        <title>Natrarchaeobius chitinivorans gen. nov., sp. nov., and Natrarchaeobius haloalkaliphilus sp. nov., alkaliphilic, chitin-utilizing haloarchaea from hypersaline alkaline lakes.</title>
        <authorList>
            <person name="Sorokin D.Y."/>
            <person name="Elcheninov A.G."/>
            <person name="Kostrikina N.A."/>
            <person name="Bale N.J."/>
            <person name="Sinninghe Damste J.S."/>
            <person name="Khijniak T.V."/>
            <person name="Kublanov I.V."/>
            <person name="Toshchakov S.V."/>
        </authorList>
    </citation>
    <scope>NUCLEOTIDE SEQUENCE [LARGE SCALE GENOMIC DNA]</scope>
    <source>
        <strain evidence="2 3">AArcht4T</strain>
    </source>
</reference>
<name>A0A3N6M4T6_NATCH</name>
<evidence type="ECO:0000313" key="2">
    <source>
        <dbReference type="EMBL" id="RQG97037.1"/>
    </source>
</evidence>
<accession>A0A3N6M4T6</accession>
<keyword evidence="1" id="KW-0812">Transmembrane</keyword>
<dbReference type="InterPro" id="IPR007404">
    <property type="entry name" value="YdjM-like"/>
</dbReference>
<keyword evidence="1" id="KW-1133">Transmembrane helix</keyword>
<evidence type="ECO:0000313" key="3">
    <source>
        <dbReference type="Proteomes" id="UP000282323"/>
    </source>
</evidence>
<keyword evidence="3" id="KW-1185">Reference proteome</keyword>
<protein>
    <submittedName>
        <fullName evidence="2">Metal-dependent hydrolase</fullName>
    </submittedName>
</protein>
<keyword evidence="1" id="KW-0472">Membrane</keyword>
<evidence type="ECO:0000256" key="1">
    <source>
        <dbReference type="SAM" id="Phobius"/>
    </source>
</evidence>
<dbReference type="RefSeq" id="WP_124194156.1">
    <property type="nucleotide sequence ID" value="NZ_REGA01000002.1"/>
</dbReference>
<feature type="transmembrane region" description="Helical" evidence="1">
    <location>
        <begin position="86"/>
        <end position="108"/>
    </location>
</feature>
<comment type="caution">
    <text evidence="2">The sequence shown here is derived from an EMBL/GenBank/DDBJ whole genome shotgun (WGS) entry which is preliminary data.</text>
</comment>
<sequence length="209" mass="23072">MWPWEHAIVGYLAYSLLCRGLYRRTPTGLEAFAVVFASVLPDLIDKPLAWEFGVFESGYALGHSIFFAVPLSIFVGVLASRVGRPGAGVAFGLGYLLHLPADVLDGYLRGGRVRTELMLWPVESVGHASEHTDFVGEFSRLFGGYQEALLAGELSMYMQVQLGLAVGVFVLWMLDGFPVFRECVDYARRALEAAFGRPPRPGPRGEKRE</sequence>
<keyword evidence="2" id="KW-0378">Hydrolase</keyword>
<dbReference type="GO" id="GO:0016787">
    <property type="term" value="F:hydrolase activity"/>
    <property type="evidence" value="ECO:0007669"/>
    <property type="project" value="UniProtKB-KW"/>
</dbReference>
<feature type="transmembrane region" description="Helical" evidence="1">
    <location>
        <begin position="60"/>
        <end position="79"/>
    </location>
</feature>
<feature type="transmembrane region" description="Helical" evidence="1">
    <location>
        <begin position="160"/>
        <end position="180"/>
    </location>
</feature>
<dbReference type="EMBL" id="REGA01000002">
    <property type="protein sequence ID" value="RQG97037.1"/>
    <property type="molecule type" value="Genomic_DNA"/>
</dbReference>